<organism evidence="1 2">
    <name type="scientific">Chryseobacterium taklimakanense</name>
    <dbReference type="NCBI Taxonomy" id="536441"/>
    <lineage>
        <taxon>Bacteria</taxon>
        <taxon>Pseudomonadati</taxon>
        <taxon>Bacteroidota</taxon>
        <taxon>Flavobacteriia</taxon>
        <taxon>Flavobacteriales</taxon>
        <taxon>Weeksellaceae</taxon>
        <taxon>Chryseobacterium group</taxon>
        <taxon>Chryseobacterium</taxon>
    </lineage>
</organism>
<dbReference type="Gene3D" id="1.20.120.450">
    <property type="entry name" value="dinb family like domain"/>
    <property type="match status" value="1"/>
</dbReference>
<dbReference type="InterPro" id="IPR034660">
    <property type="entry name" value="DinB/YfiT-like"/>
</dbReference>
<protein>
    <submittedName>
        <fullName evidence="1">Protein of uncharacterized function (DUF1569)</fullName>
    </submittedName>
</protein>
<gene>
    <name evidence="1" type="ORF">SAMEA4412677_00269</name>
</gene>
<name>A0A239WIQ3_9FLAO</name>
<dbReference type="KEGG" id="ctak:4412677_00269"/>
<keyword evidence="2" id="KW-1185">Reference proteome</keyword>
<accession>A0A239WIQ3</accession>
<dbReference type="AlphaFoldDB" id="A0A239WIQ3"/>
<proteinExistence type="predicted"/>
<dbReference type="Proteomes" id="UP000215196">
    <property type="component" value="Chromosome 1"/>
</dbReference>
<reference evidence="1 2" key="1">
    <citation type="submission" date="2017-06" db="EMBL/GenBank/DDBJ databases">
        <authorList>
            <consortium name="Pathogen Informatics"/>
        </authorList>
    </citation>
    <scope>NUCLEOTIDE SEQUENCE [LARGE SCALE GENOMIC DNA]</scope>
    <source>
        <strain evidence="1 2">NCTC13490</strain>
    </source>
</reference>
<evidence type="ECO:0000313" key="2">
    <source>
        <dbReference type="Proteomes" id="UP000215196"/>
    </source>
</evidence>
<evidence type="ECO:0000313" key="1">
    <source>
        <dbReference type="EMBL" id="SNV34099.1"/>
    </source>
</evidence>
<sequence length="153" mass="17823">MKRKTLLHPSDLLEIKQRLSQLTECSEKKWGKMKPAQMLRHCDRIIQISTGKIILPKINLLFRTVGIITKLEMRLLNNGIPPNMPTFKCVVITENCNFDKTREELLATLEDFLQKAAENNLLSEHALFGTMNVKDWGFMHYKHLNHHLKQFGL</sequence>
<dbReference type="Pfam" id="PF07606">
    <property type="entry name" value="DUF1569"/>
    <property type="match status" value="1"/>
</dbReference>
<dbReference type="InterPro" id="IPR011463">
    <property type="entry name" value="DUF1569"/>
</dbReference>
<dbReference type="EMBL" id="LT906465">
    <property type="protein sequence ID" value="SNV34099.1"/>
    <property type="molecule type" value="Genomic_DNA"/>
</dbReference>